<dbReference type="AlphaFoldDB" id="A0AAD8IUF5"/>
<keyword evidence="2 3" id="KW-0175">Coiled coil</keyword>
<feature type="region of interest" description="Disordered" evidence="4">
    <location>
        <begin position="57"/>
        <end position="168"/>
    </location>
</feature>
<evidence type="ECO:0000256" key="3">
    <source>
        <dbReference type="SAM" id="Coils"/>
    </source>
</evidence>
<dbReference type="Pfam" id="PF05701">
    <property type="entry name" value="WEMBL"/>
    <property type="match status" value="1"/>
</dbReference>
<feature type="compositionally biased region" description="Polar residues" evidence="4">
    <location>
        <begin position="116"/>
        <end position="131"/>
    </location>
</feature>
<feature type="compositionally biased region" description="Basic and acidic residues" evidence="4">
    <location>
        <begin position="822"/>
        <end position="838"/>
    </location>
</feature>
<comment type="caution">
    <text evidence="5">The sequence shown here is derived from an EMBL/GenBank/DDBJ whole genome shotgun (WGS) entry which is preliminary data.</text>
</comment>
<feature type="compositionally biased region" description="Polar residues" evidence="4">
    <location>
        <begin position="876"/>
        <end position="887"/>
    </location>
</feature>
<dbReference type="EMBL" id="JAUIZM010000003">
    <property type="protein sequence ID" value="KAK1392090.1"/>
    <property type="molecule type" value="Genomic_DNA"/>
</dbReference>
<proteinExistence type="inferred from homology"/>
<sequence>MRGLLSCSHSSVEGSVGATVGTRHTAAYRALVDWEIMRETSRFLNFVIMSTKSKLNKLSETPVSKASVETPNAKASTGTPNAKASAGTPNAKASNVTPNSKGSLATPRIPKLSRGLSKSETNSASPLQSSRHSVDGSPRSVTSKPSVDRRSPKISTTPDKQPTRLSKGSELQAQLNLLQEDLKKANEKLSEVEKEKEQAIDELKEAQRLAEEANGKLTEALVAQKRAEEESEIEKFRAVEMEQAGIDASQKKDEEWKTELEDVKNQHALNVSALLSANEELQKVKQELAMTTDAKHQALSHADEATKIAEIHAMKVESITAELAQLKALLDCRNESVAENNDNILLELKSDVETLKQQLETANEHEEKVVENEAAIEQLNVELEAARMAESYAHNLLEEWQKRVEELEINAEQASRLEKSASESLDSIMKQLEESNDLLQAAESENASLKEKVGLLEMSIGSQRGDLEVSERNINMAKEQASEMAKEIESLKFELDTVKDEKVQALNNEKLAADSVQTLLEEKNKIINELEKYRKEEEKSKKAMESLASALHEVSLEAREAKEKLLSSQDEHENLETQVENLKLVLRASNEKYESMLDDAKHEIDVLTNLIQQSEQDQQAAKADREQRELHLLDCLNKSEEESSSMTKEVSRLVMSLKEAESEASEAKEEQAQLKNTLAEADSEIKYLKELLGEAKAESMKLKESLMDKENELQNVIEENEELQSKESASLNKVKELSKLLEEATIRKQVEENGDLTDSEKDYDMLPKVVEFSEQNGHRKEENTTLELPHIPELVKDIPLEGSDVLYVKTVDSDTEAMDLNVKPKGDESKEKDGDNSVEVEFKMWESCKIEDNDFLESVEKESVEEVDTKTENDNSDQFNGLSSIEDPSTVLPENGGSSPTKEHSQKKKKPLLHKFGSLLKKKSTGNNQK</sequence>
<feature type="region of interest" description="Disordered" evidence="4">
    <location>
        <begin position="856"/>
        <end position="930"/>
    </location>
</feature>
<protein>
    <submittedName>
        <fullName evidence="5">WEB family protein, chloroplastic</fullName>
    </submittedName>
</protein>
<feature type="compositionally biased region" description="Polar residues" evidence="4">
    <location>
        <begin position="153"/>
        <end position="168"/>
    </location>
</feature>
<dbReference type="Proteomes" id="UP001237642">
    <property type="component" value="Unassembled WGS sequence"/>
</dbReference>
<evidence type="ECO:0000256" key="1">
    <source>
        <dbReference type="ARBA" id="ARBA00005485"/>
    </source>
</evidence>
<dbReference type="InterPro" id="IPR008545">
    <property type="entry name" value="Web"/>
</dbReference>
<name>A0AAD8IUF5_9APIA</name>
<reference evidence="5" key="2">
    <citation type="submission" date="2023-05" db="EMBL/GenBank/DDBJ databases">
        <authorList>
            <person name="Schelkunov M.I."/>
        </authorList>
    </citation>
    <scope>NUCLEOTIDE SEQUENCE</scope>
    <source>
        <strain evidence="5">Hsosn_3</strain>
        <tissue evidence="5">Leaf</tissue>
    </source>
</reference>
<dbReference type="GO" id="GO:0007131">
    <property type="term" value="P:reciprocal meiotic recombination"/>
    <property type="evidence" value="ECO:0007669"/>
    <property type="project" value="TreeGrafter"/>
</dbReference>
<comment type="similarity">
    <text evidence="1">Belongs to the WEB family.</text>
</comment>
<reference evidence="5" key="1">
    <citation type="submission" date="2023-02" db="EMBL/GenBank/DDBJ databases">
        <title>Genome of toxic invasive species Heracleum sosnowskyi carries increased number of genes despite the absence of recent whole-genome duplications.</title>
        <authorList>
            <person name="Schelkunov M."/>
            <person name="Shtratnikova V."/>
            <person name="Makarenko M."/>
            <person name="Klepikova A."/>
            <person name="Omelchenko D."/>
            <person name="Novikova G."/>
            <person name="Obukhova E."/>
            <person name="Bogdanov V."/>
            <person name="Penin A."/>
            <person name="Logacheva M."/>
        </authorList>
    </citation>
    <scope>NUCLEOTIDE SEQUENCE</scope>
    <source>
        <strain evidence="5">Hsosn_3</strain>
        <tissue evidence="5">Leaf</tissue>
    </source>
</reference>
<feature type="compositionally biased region" description="Polar residues" evidence="4">
    <location>
        <begin position="57"/>
        <end position="103"/>
    </location>
</feature>
<accession>A0AAD8IUF5</accession>
<dbReference type="PANTHER" id="PTHR23160">
    <property type="entry name" value="SYNAPTONEMAL COMPLEX PROTEIN-RELATED"/>
    <property type="match status" value="1"/>
</dbReference>
<evidence type="ECO:0000256" key="2">
    <source>
        <dbReference type="ARBA" id="ARBA00023054"/>
    </source>
</evidence>
<gene>
    <name evidence="5" type="ORF">POM88_011146</name>
</gene>
<feature type="compositionally biased region" description="Basic and acidic residues" evidence="4">
    <location>
        <begin position="856"/>
        <end position="873"/>
    </location>
</feature>
<dbReference type="PANTHER" id="PTHR23160:SF20">
    <property type="entry name" value="OS02G0439200 PROTEIN"/>
    <property type="match status" value="1"/>
</dbReference>
<feature type="region of interest" description="Disordered" evidence="4">
    <location>
        <begin position="814"/>
        <end position="838"/>
    </location>
</feature>
<evidence type="ECO:0000256" key="4">
    <source>
        <dbReference type="SAM" id="MobiDB-lite"/>
    </source>
</evidence>
<evidence type="ECO:0000313" key="6">
    <source>
        <dbReference type="Proteomes" id="UP001237642"/>
    </source>
</evidence>
<feature type="coiled-coil region" evidence="3">
    <location>
        <begin position="168"/>
        <end position="294"/>
    </location>
</feature>
<keyword evidence="6" id="KW-1185">Reference proteome</keyword>
<feature type="coiled-coil region" evidence="3">
    <location>
        <begin position="650"/>
        <end position="729"/>
    </location>
</feature>
<organism evidence="5 6">
    <name type="scientific">Heracleum sosnowskyi</name>
    <dbReference type="NCBI Taxonomy" id="360622"/>
    <lineage>
        <taxon>Eukaryota</taxon>
        <taxon>Viridiplantae</taxon>
        <taxon>Streptophyta</taxon>
        <taxon>Embryophyta</taxon>
        <taxon>Tracheophyta</taxon>
        <taxon>Spermatophyta</taxon>
        <taxon>Magnoliopsida</taxon>
        <taxon>eudicotyledons</taxon>
        <taxon>Gunneridae</taxon>
        <taxon>Pentapetalae</taxon>
        <taxon>asterids</taxon>
        <taxon>campanulids</taxon>
        <taxon>Apiales</taxon>
        <taxon>Apiaceae</taxon>
        <taxon>Apioideae</taxon>
        <taxon>apioid superclade</taxon>
        <taxon>Tordylieae</taxon>
        <taxon>Tordyliinae</taxon>
        <taxon>Heracleum</taxon>
    </lineage>
</organism>
<evidence type="ECO:0000313" key="5">
    <source>
        <dbReference type="EMBL" id="KAK1392090.1"/>
    </source>
</evidence>
<feature type="coiled-coil region" evidence="3">
    <location>
        <begin position="338"/>
        <end position="624"/>
    </location>
</feature>